<dbReference type="EMBL" id="CP010086">
    <property type="protein sequence ID" value="AMK50501.1"/>
    <property type="molecule type" value="Genomic_DNA"/>
</dbReference>
<sequence length="68" mass="7977">MQFSVAPWRVLDEVHLKLCVEMPQLHQKFGERILQLAKEASMTGEPIIRHMDYAFPDNGYKKINDQFS</sequence>
<dbReference type="KEGG" id="cbei:LF65_06905"/>
<evidence type="ECO:0000313" key="1">
    <source>
        <dbReference type="EMBL" id="AMK50501.1"/>
    </source>
</evidence>
<gene>
    <name evidence="1" type="ORF">LF65_06905</name>
</gene>
<protein>
    <submittedName>
        <fullName evidence="1">Uncharacterized protein</fullName>
    </submittedName>
</protein>
<organism evidence="1 2">
    <name type="scientific">Clostridium beijerinckii</name>
    <name type="common">Clostridium MP</name>
    <dbReference type="NCBI Taxonomy" id="1520"/>
    <lineage>
        <taxon>Bacteria</taxon>
        <taxon>Bacillati</taxon>
        <taxon>Bacillota</taxon>
        <taxon>Clostridia</taxon>
        <taxon>Eubacteriales</taxon>
        <taxon>Clostridiaceae</taxon>
        <taxon>Clostridium</taxon>
    </lineage>
</organism>
<dbReference type="STRING" id="1520.LF65_06905"/>
<reference evidence="2" key="1">
    <citation type="submission" date="2014-12" db="EMBL/GenBank/DDBJ databases">
        <title>Genome sequence of Clostridium beijerinckii strain 59B.</title>
        <authorList>
            <person name="Little G.T."/>
            <person name="Minton N.P."/>
        </authorList>
    </citation>
    <scope>NUCLEOTIDE SEQUENCE [LARGE SCALE GENOMIC DNA]</scope>
    <source>
        <strain evidence="2">59B</strain>
    </source>
</reference>
<accession>A0A140DMK6</accession>
<proteinExistence type="predicted"/>
<dbReference type="AlphaFoldDB" id="A0A140DMK6"/>
<dbReference type="Gene3D" id="3.20.20.80">
    <property type="entry name" value="Glycosidases"/>
    <property type="match status" value="1"/>
</dbReference>
<name>A0A140DMK6_CLOBE</name>
<evidence type="ECO:0000313" key="2">
    <source>
        <dbReference type="Proteomes" id="UP000031866"/>
    </source>
</evidence>
<dbReference type="Proteomes" id="UP000031866">
    <property type="component" value="Chromosome"/>
</dbReference>